<dbReference type="GO" id="GO:0003824">
    <property type="term" value="F:catalytic activity"/>
    <property type="evidence" value="ECO:0007669"/>
    <property type="project" value="InterPro"/>
</dbReference>
<sequence>MRDLREIISRQLLPRVTRPSQYIGLETNARCNDPAAAEVTVALAFPDAYTIGISHLGSQILYHLLNDLPGVACDRTYCPLPDAEDIMRHERIPLFGWESRLAIADFDVLGFSLSYEMQVTNVLTILDLAGIPLRSCDRTDDDPIVIAGDTLADSPEPLADFIDIFLVGDGEAPLSELVELVRQSKRRGASREELLLAAAWRIPSAYVPRFYQPQYDDGRFAGLQRLRDDVPEAIDHARLPGLDHSPAITRPLVPLAEAVHERVVIEIMRGCPNACRFCQAGFTRLPVRIRSVDEIVRIARESVAATGFREISLLSLSTSDYPHLDELIDRLTAEFASQHVSISLPSLRVDSQLQQLPKLTSTVRKGGLTIAAEAGSERLRRAIGKGITEADMLAGVRAAYEAGWRRVKVYFMAGLPGETDEDIEAIFDLCLRLSDTRRDVDGQRGAISASVSWFVPKPHTPMQWSPMRDADYFWSVRTRLRDRARRSPVQFKFHRIEQSLLEATLCRGDRRMGDVIEAAWRNGARLDGWTEHFNNDAWMTAFAQADLDPADYRREISTNAPTPWSHIHCPRRCDFLLAEYERMQQALTD</sequence>
<organism evidence="2">
    <name type="scientific">marine sediment metagenome</name>
    <dbReference type="NCBI Taxonomy" id="412755"/>
    <lineage>
        <taxon>unclassified sequences</taxon>
        <taxon>metagenomes</taxon>
        <taxon>ecological metagenomes</taxon>
    </lineage>
</organism>
<dbReference type="Pfam" id="PF19864">
    <property type="entry name" value="Radical_SAM_N2"/>
    <property type="match status" value="1"/>
</dbReference>
<dbReference type="InterPro" id="IPR045784">
    <property type="entry name" value="Radical_SAM_N2"/>
</dbReference>
<dbReference type="InterPro" id="IPR058240">
    <property type="entry name" value="rSAM_sf"/>
</dbReference>
<accession>A0A0F9V663</accession>
<evidence type="ECO:0000313" key="2">
    <source>
        <dbReference type="EMBL" id="KKO00741.1"/>
    </source>
</evidence>
<dbReference type="Pfam" id="PF04055">
    <property type="entry name" value="Radical_SAM"/>
    <property type="match status" value="1"/>
</dbReference>
<dbReference type="SMART" id="SM00729">
    <property type="entry name" value="Elp3"/>
    <property type="match status" value="1"/>
</dbReference>
<gene>
    <name evidence="2" type="ORF">LCGC14_0125150</name>
</gene>
<dbReference type="InterPro" id="IPR007197">
    <property type="entry name" value="rSAM"/>
</dbReference>
<dbReference type="NCBIfam" id="TIGR03960">
    <property type="entry name" value="rSAM_fuse_unch"/>
    <property type="match status" value="1"/>
</dbReference>
<dbReference type="PANTHER" id="PTHR42731">
    <property type="entry name" value="SLL1084 PROTEIN"/>
    <property type="match status" value="1"/>
</dbReference>
<dbReference type="InterPro" id="IPR023404">
    <property type="entry name" value="rSAM_horseshoe"/>
</dbReference>
<dbReference type="PANTHER" id="PTHR42731:SF1">
    <property type="entry name" value="RADICAL SAM DOMAIN PROTEIN"/>
    <property type="match status" value="1"/>
</dbReference>
<dbReference type="SFLD" id="SFLDG01082">
    <property type="entry name" value="B12-binding_domain_containing"/>
    <property type="match status" value="1"/>
</dbReference>
<dbReference type="Gene3D" id="3.80.30.20">
    <property type="entry name" value="tm_1862 like domain"/>
    <property type="match status" value="1"/>
</dbReference>
<dbReference type="InterPro" id="IPR006638">
    <property type="entry name" value="Elp3/MiaA/NifB-like_rSAM"/>
</dbReference>
<dbReference type="EMBL" id="LAZR01000039">
    <property type="protein sequence ID" value="KKO00741.1"/>
    <property type="molecule type" value="Genomic_DNA"/>
</dbReference>
<dbReference type="PROSITE" id="PS51918">
    <property type="entry name" value="RADICAL_SAM"/>
    <property type="match status" value="1"/>
</dbReference>
<dbReference type="SFLD" id="SFLDS00029">
    <property type="entry name" value="Radical_SAM"/>
    <property type="match status" value="1"/>
</dbReference>
<proteinExistence type="predicted"/>
<name>A0A0F9V663_9ZZZZ</name>
<evidence type="ECO:0000259" key="1">
    <source>
        <dbReference type="PROSITE" id="PS51918"/>
    </source>
</evidence>
<dbReference type="SUPFAM" id="SSF102114">
    <property type="entry name" value="Radical SAM enzymes"/>
    <property type="match status" value="1"/>
</dbReference>
<protein>
    <recommendedName>
        <fullName evidence="1">Radical SAM core domain-containing protein</fullName>
    </recommendedName>
</protein>
<feature type="domain" description="Radical SAM core" evidence="1">
    <location>
        <begin position="257"/>
        <end position="497"/>
    </location>
</feature>
<dbReference type="GO" id="GO:0051536">
    <property type="term" value="F:iron-sulfur cluster binding"/>
    <property type="evidence" value="ECO:0007669"/>
    <property type="project" value="InterPro"/>
</dbReference>
<dbReference type="AlphaFoldDB" id="A0A0F9V663"/>
<dbReference type="InterPro" id="IPR023862">
    <property type="entry name" value="CHP03960_rSAM"/>
</dbReference>
<dbReference type="CDD" id="cd01335">
    <property type="entry name" value="Radical_SAM"/>
    <property type="match status" value="1"/>
</dbReference>
<comment type="caution">
    <text evidence="2">The sequence shown here is derived from an EMBL/GenBank/DDBJ whole genome shotgun (WGS) entry which is preliminary data.</text>
</comment>
<reference evidence="2" key="1">
    <citation type="journal article" date="2015" name="Nature">
        <title>Complex archaea that bridge the gap between prokaryotes and eukaryotes.</title>
        <authorList>
            <person name="Spang A."/>
            <person name="Saw J.H."/>
            <person name="Jorgensen S.L."/>
            <person name="Zaremba-Niedzwiedzka K."/>
            <person name="Martijn J."/>
            <person name="Lind A.E."/>
            <person name="van Eijk R."/>
            <person name="Schleper C."/>
            <person name="Guy L."/>
            <person name="Ettema T.J."/>
        </authorList>
    </citation>
    <scope>NUCLEOTIDE SEQUENCE</scope>
</reference>